<gene>
    <name evidence="3" type="primary">leuA</name>
    <name evidence="3" type="ORF">HNLOENAD_00040</name>
</gene>
<dbReference type="GO" id="GO:0003852">
    <property type="term" value="F:2-isopropylmalate synthase activity"/>
    <property type="evidence" value="ECO:0007669"/>
    <property type="project" value="UniProtKB-EC"/>
</dbReference>
<keyword evidence="1 3" id="KW-0808">Transferase</keyword>
<reference evidence="3" key="1">
    <citation type="submission" date="2020-06" db="EMBL/GenBank/DDBJ databases">
        <title>Unique genomic features of the anaerobic methanotrophic archaea.</title>
        <authorList>
            <person name="Chadwick G.L."/>
            <person name="Skennerton C.T."/>
            <person name="Laso-Perez R."/>
            <person name="Leu A.O."/>
            <person name="Speth D.R."/>
            <person name="Yu H."/>
            <person name="Morgan-Lang C."/>
            <person name="Hatzenpichler R."/>
            <person name="Goudeau D."/>
            <person name="Malmstrom R."/>
            <person name="Brazelton W.J."/>
            <person name="Woyke T."/>
            <person name="Hallam S.J."/>
            <person name="Tyson G.W."/>
            <person name="Wegener G."/>
            <person name="Boetius A."/>
            <person name="Orphan V."/>
        </authorList>
    </citation>
    <scope>NUCLEOTIDE SEQUENCE</scope>
</reference>
<dbReference type="AlphaFoldDB" id="A0A7G9YZ05"/>
<dbReference type="InterPro" id="IPR013709">
    <property type="entry name" value="2-isopropylmalate_synth_dimer"/>
</dbReference>
<dbReference type="EMBL" id="MT631534">
    <property type="protein sequence ID" value="QNO53239.1"/>
    <property type="molecule type" value="Genomic_DNA"/>
</dbReference>
<dbReference type="GO" id="GO:0009098">
    <property type="term" value="P:L-leucine biosynthetic process"/>
    <property type="evidence" value="ECO:0007669"/>
    <property type="project" value="InterPro"/>
</dbReference>
<proteinExistence type="predicted"/>
<dbReference type="Gene3D" id="1.10.238.260">
    <property type="match status" value="1"/>
</dbReference>
<organism evidence="3">
    <name type="scientific">Candidatus Methanophagaceae archaeon ANME-1 ERB6</name>
    <dbReference type="NCBI Taxonomy" id="2759912"/>
    <lineage>
        <taxon>Archaea</taxon>
        <taxon>Methanobacteriati</taxon>
        <taxon>Methanobacteriota</taxon>
        <taxon>Stenosarchaea group</taxon>
        <taxon>Methanomicrobia</taxon>
        <taxon>Candidatus Methanophagales</taxon>
        <taxon>Candidatus Methanophagaceae</taxon>
    </lineage>
</organism>
<evidence type="ECO:0000256" key="1">
    <source>
        <dbReference type="ARBA" id="ARBA00022679"/>
    </source>
</evidence>
<accession>A0A7G9YZ05</accession>
<dbReference type="Pfam" id="PF22617">
    <property type="entry name" value="HCS_D2"/>
    <property type="match status" value="1"/>
</dbReference>
<dbReference type="InterPro" id="IPR036230">
    <property type="entry name" value="LeuA_allosteric_dom_sf"/>
</dbReference>
<dbReference type="Pfam" id="PF08502">
    <property type="entry name" value="LeuA_dimer"/>
    <property type="match status" value="1"/>
</dbReference>
<evidence type="ECO:0000259" key="2">
    <source>
        <dbReference type="SMART" id="SM00917"/>
    </source>
</evidence>
<evidence type="ECO:0000313" key="3">
    <source>
        <dbReference type="EMBL" id="QNO53239.1"/>
    </source>
</evidence>
<keyword evidence="3" id="KW-0012">Acyltransferase</keyword>
<dbReference type="InterPro" id="IPR054691">
    <property type="entry name" value="LeuA/HCS_post-cat"/>
</dbReference>
<dbReference type="SMART" id="SM00917">
    <property type="entry name" value="LeuA_dimer"/>
    <property type="match status" value="1"/>
</dbReference>
<feature type="domain" description="2-isopropylmalate synthase LeuA allosteric (dimerisation)" evidence="2">
    <location>
        <begin position="81"/>
        <end position="216"/>
    </location>
</feature>
<protein>
    <submittedName>
        <fullName evidence="3">2-isopropylmalate synthase</fullName>
        <ecNumber evidence="3">2.3.3.13</ecNumber>
    </submittedName>
</protein>
<dbReference type="PANTHER" id="PTHR42880:SF2">
    <property type="entry name" value="(R)-CITRAMALATE SYNTHASE CIMA"/>
    <property type="match status" value="1"/>
</dbReference>
<name>A0A7G9YZ05_9EURY</name>
<dbReference type="EC" id="2.3.3.13" evidence="3"/>
<dbReference type="Gene3D" id="3.30.160.270">
    <property type="match status" value="1"/>
</dbReference>
<dbReference type="PANTHER" id="PTHR42880">
    <property type="entry name" value="HOMOCITRATE SYNTHASE"/>
    <property type="match status" value="1"/>
</dbReference>
<dbReference type="SUPFAM" id="SSF110921">
    <property type="entry name" value="2-isopropylmalate synthase LeuA, allosteric (dimerisation) domain"/>
    <property type="match status" value="1"/>
</dbReference>
<sequence length="217" mass="23419">MGDNVFTHESGMHVHGTLADTTLYEPMDPGIVGRKRRFAFGKHTGTASVKMALEEQGIQADKEQMSEILAKVKELGDKGKLVTDADFQAVVDDVLRIERGEKIKLVDLSVVSGKNVYPTASIRLEIDGEDVVEAAVGVGPVDAAINALKKGIRGMEMADLRLEEYHVDAITGGADALVNVVVKISRRDRTITASGVSEDIVLASLYALINGVNRLYQ</sequence>